<comment type="caution">
    <text evidence="1">The sequence shown here is derived from an EMBL/GenBank/DDBJ whole genome shotgun (WGS) entry which is preliminary data.</text>
</comment>
<protein>
    <submittedName>
        <fullName evidence="1">Uncharacterized protein</fullName>
    </submittedName>
</protein>
<evidence type="ECO:0000313" key="2">
    <source>
        <dbReference type="Proteomes" id="UP000805193"/>
    </source>
</evidence>
<organism evidence="1 2">
    <name type="scientific">Ixodes persulcatus</name>
    <name type="common">Taiga tick</name>
    <dbReference type="NCBI Taxonomy" id="34615"/>
    <lineage>
        <taxon>Eukaryota</taxon>
        <taxon>Metazoa</taxon>
        <taxon>Ecdysozoa</taxon>
        <taxon>Arthropoda</taxon>
        <taxon>Chelicerata</taxon>
        <taxon>Arachnida</taxon>
        <taxon>Acari</taxon>
        <taxon>Parasitiformes</taxon>
        <taxon>Ixodida</taxon>
        <taxon>Ixodoidea</taxon>
        <taxon>Ixodidae</taxon>
        <taxon>Ixodinae</taxon>
        <taxon>Ixodes</taxon>
    </lineage>
</organism>
<dbReference type="EMBL" id="JABSTQ010010345">
    <property type="protein sequence ID" value="KAG0421598.1"/>
    <property type="molecule type" value="Genomic_DNA"/>
</dbReference>
<accession>A0AC60PLE0</accession>
<dbReference type="Proteomes" id="UP000805193">
    <property type="component" value="Unassembled WGS sequence"/>
</dbReference>
<evidence type="ECO:0000313" key="1">
    <source>
        <dbReference type="EMBL" id="KAG0421598.1"/>
    </source>
</evidence>
<name>A0AC60PLE0_IXOPE</name>
<gene>
    <name evidence="1" type="ORF">HPB47_002515</name>
</gene>
<keyword evidence="2" id="KW-1185">Reference proteome</keyword>
<reference evidence="1 2" key="1">
    <citation type="journal article" date="2020" name="Cell">
        <title>Large-Scale Comparative Analyses of Tick Genomes Elucidate Their Genetic Diversity and Vector Capacities.</title>
        <authorList>
            <consortium name="Tick Genome and Microbiome Consortium (TIGMIC)"/>
            <person name="Jia N."/>
            <person name="Wang J."/>
            <person name="Shi W."/>
            <person name="Du L."/>
            <person name="Sun Y."/>
            <person name="Zhan W."/>
            <person name="Jiang J.F."/>
            <person name="Wang Q."/>
            <person name="Zhang B."/>
            <person name="Ji P."/>
            <person name="Bell-Sakyi L."/>
            <person name="Cui X.M."/>
            <person name="Yuan T.T."/>
            <person name="Jiang B.G."/>
            <person name="Yang W.F."/>
            <person name="Lam T.T."/>
            <person name="Chang Q.C."/>
            <person name="Ding S.J."/>
            <person name="Wang X.J."/>
            <person name="Zhu J.G."/>
            <person name="Ruan X.D."/>
            <person name="Zhao L."/>
            <person name="Wei J.T."/>
            <person name="Ye R.Z."/>
            <person name="Que T.C."/>
            <person name="Du C.H."/>
            <person name="Zhou Y.H."/>
            <person name="Cheng J.X."/>
            <person name="Dai P.F."/>
            <person name="Guo W.B."/>
            <person name="Han X.H."/>
            <person name="Huang E.J."/>
            <person name="Li L.F."/>
            <person name="Wei W."/>
            <person name="Gao Y.C."/>
            <person name="Liu J.Z."/>
            <person name="Shao H.Z."/>
            <person name="Wang X."/>
            <person name="Wang C.C."/>
            <person name="Yang T.C."/>
            <person name="Huo Q.B."/>
            <person name="Li W."/>
            <person name="Chen H.Y."/>
            <person name="Chen S.E."/>
            <person name="Zhou L.G."/>
            <person name="Ni X.B."/>
            <person name="Tian J.H."/>
            <person name="Sheng Y."/>
            <person name="Liu T."/>
            <person name="Pan Y.S."/>
            <person name="Xia L.Y."/>
            <person name="Li J."/>
            <person name="Zhao F."/>
            <person name="Cao W.C."/>
        </authorList>
    </citation>
    <scope>NUCLEOTIDE SEQUENCE [LARGE SCALE GENOMIC DNA]</scope>
    <source>
        <strain evidence="1">Iper-2018</strain>
    </source>
</reference>
<sequence>MRLGSKPMSKLLCSTREVNQDCGSVSILRESVLYTDLEVLMNPKPVLLYGDPAYAHREPLQRPFGGASLTLFAQPSALSTTVPAAESA</sequence>
<proteinExistence type="predicted"/>